<keyword evidence="8" id="KW-1185">Reference proteome</keyword>
<dbReference type="InterPro" id="IPR046955">
    <property type="entry name" value="PHR1-like"/>
</dbReference>
<dbReference type="Proteomes" id="UP000237000">
    <property type="component" value="Unassembled WGS sequence"/>
</dbReference>
<accession>A0A2P5BAD6</accession>
<dbReference type="InParanoid" id="A0A2P5BAD6"/>
<comment type="subcellular location">
    <subcellularLocation>
        <location evidence="1">Nucleus</location>
    </subcellularLocation>
</comment>
<dbReference type="InterPro" id="IPR009057">
    <property type="entry name" value="Homeodomain-like_sf"/>
</dbReference>
<evidence type="ECO:0000259" key="6">
    <source>
        <dbReference type="PROSITE" id="PS51294"/>
    </source>
</evidence>
<reference evidence="8" key="1">
    <citation type="submission" date="2016-06" db="EMBL/GenBank/DDBJ databases">
        <title>Parallel loss of symbiosis genes in relatives of nitrogen-fixing non-legume Parasponia.</title>
        <authorList>
            <person name="Van Velzen R."/>
            <person name="Holmer R."/>
            <person name="Bu F."/>
            <person name="Rutten L."/>
            <person name="Van Zeijl A."/>
            <person name="Liu W."/>
            <person name="Santuari L."/>
            <person name="Cao Q."/>
            <person name="Sharma T."/>
            <person name="Shen D."/>
            <person name="Roswanjaya Y."/>
            <person name="Wardhani T."/>
            <person name="Kalhor M.S."/>
            <person name="Jansen J."/>
            <person name="Van den Hoogen J."/>
            <person name="Gungor B."/>
            <person name="Hartog M."/>
            <person name="Hontelez J."/>
            <person name="Verver J."/>
            <person name="Yang W.-C."/>
            <person name="Schijlen E."/>
            <person name="Repin R."/>
            <person name="Schilthuizen M."/>
            <person name="Schranz E."/>
            <person name="Heidstra R."/>
            <person name="Miyata K."/>
            <person name="Fedorova E."/>
            <person name="Kohlen W."/>
            <person name="Bisseling T."/>
            <person name="Smit S."/>
            <person name="Geurts R."/>
        </authorList>
    </citation>
    <scope>NUCLEOTIDE SEQUENCE [LARGE SCALE GENOMIC DNA]</scope>
    <source>
        <strain evidence="8">cv. RG33-2</strain>
    </source>
</reference>
<comment type="caution">
    <text evidence="7">The sequence shown here is derived from an EMBL/GenBank/DDBJ whole genome shotgun (WGS) entry which is preliminary data.</text>
</comment>
<dbReference type="NCBIfam" id="TIGR01557">
    <property type="entry name" value="myb_SHAQKYF"/>
    <property type="match status" value="1"/>
</dbReference>
<keyword evidence="3" id="KW-0804">Transcription</keyword>
<feature type="region of interest" description="Disordered" evidence="5">
    <location>
        <begin position="1"/>
        <end position="80"/>
    </location>
</feature>
<evidence type="ECO:0000256" key="3">
    <source>
        <dbReference type="ARBA" id="ARBA00023163"/>
    </source>
</evidence>
<dbReference type="InterPro" id="IPR017930">
    <property type="entry name" value="Myb_dom"/>
</dbReference>
<evidence type="ECO:0000256" key="2">
    <source>
        <dbReference type="ARBA" id="ARBA00023015"/>
    </source>
</evidence>
<feature type="compositionally biased region" description="Acidic residues" evidence="5">
    <location>
        <begin position="31"/>
        <end position="42"/>
    </location>
</feature>
<dbReference type="GO" id="GO:0003700">
    <property type="term" value="F:DNA-binding transcription factor activity"/>
    <property type="evidence" value="ECO:0007669"/>
    <property type="project" value="InterPro"/>
</dbReference>
<evidence type="ECO:0000256" key="5">
    <source>
        <dbReference type="SAM" id="MobiDB-lite"/>
    </source>
</evidence>
<proteinExistence type="predicted"/>
<feature type="domain" description="HTH myb-type" evidence="6">
    <location>
        <begin position="78"/>
        <end position="138"/>
    </location>
</feature>
<protein>
    <submittedName>
        <fullName evidence="7">Octamer-binding transcription factor</fullName>
    </submittedName>
</protein>
<dbReference type="FunFam" id="1.10.10.60:FF:000002">
    <property type="entry name" value="Myb family transcription factor"/>
    <property type="match status" value="1"/>
</dbReference>
<dbReference type="InterPro" id="IPR006447">
    <property type="entry name" value="Myb_dom_plants"/>
</dbReference>
<dbReference type="PANTHER" id="PTHR31314">
    <property type="entry name" value="MYB FAMILY TRANSCRIPTION FACTOR PHL7-LIKE"/>
    <property type="match status" value="1"/>
</dbReference>
<dbReference type="OrthoDB" id="551907at2759"/>
<dbReference type="STRING" id="63057.A0A2P5BAD6"/>
<dbReference type="InterPro" id="IPR001005">
    <property type="entry name" value="SANT/Myb"/>
</dbReference>
<dbReference type="AlphaFoldDB" id="A0A2P5BAD6"/>
<dbReference type="Pfam" id="PF00249">
    <property type="entry name" value="Myb_DNA-binding"/>
    <property type="match status" value="1"/>
</dbReference>
<name>A0A2P5BAD6_TREOI</name>
<dbReference type="EMBL" id="JXTC01000567">
    <property type="protein sequence ID" value="PON45741.1"/>
    <property type="molecule type" value="Genomic_DNA"/>
</dbReference>
<dbReference type="GO" id="GO:0003677">
    <property type="term" value="F:DNA binding"/>
    <property type="evidence" value="ECO:0007669"/>
    <property type="project" value="InterPro"/>
</dbReference>
<sequence length="423" mass="47451">MERPSSDDDSSSQLSKTSPSNNKNNIIELNHEDEGEEEEEEEKDSHEQNNCRSSSNSTVEETVSKKGASSGSVRQYVRSKTPRLRWTPDLHLCFVRAVERLGGQDRATPKLVLQLMNIKGLSIAHVKSHLQMYRSKKIEDPNQVLSEQGFFLEGGGEHHHIYNLSPLPMLQSFNQWPSSGLRYGDSSWRSGRDHQIYNSPRSIRAALDSAGRSSHGSVHGLNYGSVAERLLYRNNTNNTNSAQITSTTTTTSTSYMNNIPYSNFNSPSWRRHIQAHQNESFQGSWRTPLLIGPISTEDHITDHHVLPKKFHDEKGTDNHHDDTNLKNTSTTIAGASQISIEEGQRNPKRKANFDSENCDLDLNLSLKVTPKDHGEKGLVGNNEEVEYYNRTSLSLSLSPSSSSKLMDRKHGRLMAASTLDLTL</sequence>
<keyword evidence="4" id="KW-0539">Nucleus</keyword>
<feature type="compositionally biased region" description="Low complexity" evidence="5">
    <location>
        <begin position="11"/>
        <end position="20"/>
    </location>
</feature>
<evidence type="ECO:0000256" key="4">
    <source>
        <dbReference type="ARBA" id="ARBA00023242"/>
    </source>
</evidence>
<dbReference type="PROSITE" id="PS51294">
    <property type="entry name" value="HTH_MYB"/>
    <property type="match status" value="1"/>
</dbReference>
<gene>
    <name evidence="7" type="ORF">TorRG33x02_328070</name>
</gene>
<dbReference type="PANTHER" id="PTHR31314:SF164">
    <property type="entry name" value="HTH MYB-TYPE DOMAIN-CONTAINING PROTEIN"/>
    <property type="match status" value="1"/>
</dbReference>
<dbReference type="Gene3D" id="1.10.10.60">
    <property type="entry name" value="Homeodomain-like"/>
    <property type="match status" value="1"/>
</dbReference>
<evidence type="ECO:0000313" key="7">
    <source>
        <dbReference type="EMBL" id="PON45741.1"/>
    </source>
</evidence>
<evidence type="ECO:0000313" key="8">
    <source>
        <dbReference type="Proteomes" id="UP000237000"/>
    </source>
</evidence>
<evidence type="ECO:0000256" key="1">
    <source>
        <dbReference type="ARBA" id="ARBA00004123"/>
    </source>
</evidence>
<dbReference type="GO" id="GO:0005634">
    <property type="term" value="C:nucleus"/>
    <property type="evidence" value="ECO:0007669"/>
    <property type="project" value="UniProtKB-SubCell"/>
</dbReference>
<organism evidence="7 8">
    <name type="scientific">Trema orientale</name>
    <name type="common">Charcoal tree</name>
    <name type="synonym">Celtis orientalis</name>
    <dbReference type="NCBI Taxonomy" id="63057"/>
    <lineage>
        <taxon>Eukaryota</taxon>
        <taxon>Viridiplantae</taxon>
        <taxon>Streptophyta</taxon>
        <taxon>Embryophyta</taxon>
        <taxon>Tracheophyta</taxon>
        <taxon>Spermatophyta</taxon>
        <taxon>Magnoliopsida</taxon>
        <taxon>eudicotyledons</taxon>
        <taxon>Gunneridae</taxon>
        <taxon>Pentapetalae</taxon>
        <taxon>rosids</taxon>
        <taxon>fabids</taxon>
        <taxon>Rosales</taxon>
        <taxon>Cannabaceae</taxon>
        <taxon>Trema</taxon>
    </lineage>
</organism>
<dbReference type="SUPFAM" id="SSF46689">
    <property type="entry name" value="Homeodomain-like"/>
    <property type="match status" value="1"/>
</dbReference>
<dbReference type="FunCoup" id="A0A2P5BAD6">
    <property type="interactions" value="98"/>
</dbReference>
<keyword evidence="2" id="KW-0805">Transcription regulation</keyword>